<name>E3HDM3_ILYPC</name>
<evidence type="ECO:0000256" key="7">
    <source>
        <dbReference type="ARBA" id="ARBA00023136"/>
    </source>
</evidence>
<evidence type="ECO:0000256" key="6">
    <source>
        <dbReference type="ARBA" id="ARBA00022989"/>
    </source>
</evidence>
<keyword evidence="7 8" id="KW-0472">Membrane</keyword>
<proteinExistence type="predicted"/>
<dbReference type="RefSeq" id="WP_013388868.1">
    <property type="nucleotide sequence ID" value="NC_014633.1"/>
</dbReference>
<keyword evidence="6 8" id="KW-1133">Transmembrane helix</keyword>
<evidence type="ECO:0000313" key="10">
    <source>
        <dbReference type="Proteomes" id="UP000006875"/>
    </source>
</evidence>
<feature type="transmembrane region" description="Helical" evidence="8">
    <location>
        <begin position="222"/>
        <end position="242"/>
    </location>
</feature>
<feature type="transmembrane region" description="Helical" evidence="8">
    <location>
        <begin position="174"/>
        <end position="196"/>
    </location>
</feature>
<dbReference type="GO" id="GO:0004659">
    <property type="term" value="F:prenyltransferase activity"/>
    <property type="evidence" value="ECO:0007669"/>
    <property type="project" value="InterPro"/>
</dbReference>
<keyword evidence="5 8" id="KW-0812">Transmembrane</keyword>
<reference evidence="9 10" key="1">
    <citation type="journal article" date="2010" name="Stand. Genomic Sci.">
        <title>Complete genome sequence of Ilyobacter polytropus type strain (CuHbu1).</title>
        <authorList>
            <person name="Sikorski J."/>
            <person name="Chertkov O."/>
            <person name="Lapidus A."/>
            <person name="Nolan M."/>
            <person name="Lucas S."/>
            <person name="Del Rio T.G."/>
            <person name="Tice H."/>
            <person name="Cheng J.F."/>
            <person name="Tapia R."/>
            <person name="Han C."/>
            <person name="Goodwin L."/>
            <person name="Pitluck S."/>
            <person name="Liolios K."/>
            <person name="Ivanova N."/>
            <person name="Mavromatis K."/>
            <person name="Mikhailova N."/>
            <person name="Pati A."/>
            <person name="Chen A."/>
            <person name="Palaniappan K."/>
            <person name="Land M."/>
            <person name="Hauser L."/>
            <person name="Chang Y.J."/>
            <person name="Jeffries C.D."/>
            <person name="Brambilla E."/>
            <person name="Yasawong M."/>
            <person name="Rohde M."/>
            <person name="Pukall R."/>
            <person name="Spring S."/>
            <person name="Goker M."/>
            <person name="Woyke T."/>
            <person name="Bristow J."/>
            <person name="Eisen J.A."/>
            <person name="Markowitz V."/>
            <person name="Hugenholtz P."/>
            <person name="Kyrpides N.C."/>
            <person name="Klenk H.P."/>
        </authorList>
    </citation>
    <scope>NUCLEOTIDE SEQUENCE [LARGE SCALE GENOMIC DNA]</scope>
    <source>
        <strain evidence="10">ATCC 51220 / DSM 2926 / LMG 16218 / CuHBu1</strain>
        <plasmid evidence="10">pILYOP01</plasmid>
    </source>
</reference>
<gene>
    <name evidence="9" type="ordered locus">Ilyop_2450</name>
</gene>
<dbReference type="OrthoDB" id="322620at2"/>
<evidence type="ECO:0000256" key="5">
    <source>
        <dbReference type="ARBA" id="ARBA00022692"/>
    </source>
</evidence>
<dbReference type="AlphaFoldDB" id="E3HDM3"/>
<dbReference type="UniPathway" id="UPA00079"/>
<dbReference type="KEGG" id="ipo:Ilyop_2450"/>
<dbReference type="GO" id="GO:0009234">
    <property type="term" value="P:menaquinone biosynthetic process"/>
    <property type="evidence" value="ECO:0007669"/>
    <property type="project" value="UniProtKB-UniPathway"/>
</dbReference>
<keyword evidence="3" id="KW-0474">Menaquinone biosynthesis</keyword>
<keyword evidence="9" id="KW-0614">Plasmid</keyword>
<dbReference type="EMBL" id="CP002282">
    <property type="protein sequence ID" value="ADO84209.1"/>
    <property type="molecule type" value="Genomic_DNA"/>
</dbReference>
<feature type="transmembrane region" description="Helical" evidence="8">
    <location>
        <begin position="150"/>
        <end position="168"/>
    </location>
</feature>
<dbReference type="GO" id="GO:0042371">
    <property type="term" value="P:vitamin K biosynthetic process"/>
    <property type="evidence" value="ECO:0007669"/>
    <property type="project" value="TreeGrafter"/>
</dbReference>
<dbReference type="InterPro" id="IPR044878">
    <property type="entry name" value="UbiA_sf"/>
</dbReference>
<geneLocation type="plasmid" evidence="9 10">
    <name>pILYOP01</name>
</geneLocation>
<evidence type="ECO:0000256" key="2">
    <source>
        <dbReference type="ARBA" id="ARBA00004863"/>
    </source>
</evidence>
<dbReference type="HOGENOM" id="CLU_043611_0_1_0"/>
<evidence type="ECO:0000256" key="3">
    <source>
        <dbReference type="ARBA" id="ARBA00022428"/>
    </source>
</evidence>
<keyword evidence="10" id="KW-1185">Reference proteome</keyword>
<sequence length="299" mass="33948">MNKITSWIKASRLPSQSYIFFPLLLGQGFYYNITRNFSIVFFILVQLFGLLIQLYIVYANDYADYEIDKTNDTFNIFSGGSRVLVENLISKKEMKKAIILVVGLNGFLGIVLTLGFRRILSLPIIILSFLLLWAYSYPPIRLSYRGGGEVLQTMGVAVILPLFGYYVQGGTVQGFPWIFLLFFFPLQLGCAMSTSLPDYPSDKKGNKKTTTVIFGFEKTKGYIIRINFISLFIFYRVAWLQLNSLKSYTILAIPLICNLYLLYIKNKAKISSSYLDKFVAVNILIIISLTAGSSLLLFL</sequence>
<evidence type="ECO:0000313" key="9">
    <source>
        <dbReference type="EMBL" id="ADO84209.1"/>
    </source>
</evidence>
<dbReference type="Proteomes" id="UP000006875">
    <property type="component" value="Plasmid pILYOP01"/>
</dbReference>
<dbReference type="PANTHER" id="PTHR13929:SF0">
    <property type="entry name" value="UBIA PRENYLTRANSFERASE DOMAIN-CONTAINING PROTEIN 1"/>
    <property type="match status" value="1"/>
</dbReference>
<evidence type="ECO:0000256" key="1">
    <source>
        <dbReference type="ARBA" id="ARBA00004141"/>
    </source>
</evidence>
<dbReference type="PANTHER" id="PTHR13929">
    <property type="entry name" value="1,4-DIHYDROXY-2-NAPHTHOATE OCTAPRENYLTRANSFERASE"/>
    <property type="match status" value="1"/>
</dbReference>
<dbReference type="InterPro" id="IPR026046">
    <property type="entry name" value="UBIAD1"/>
</dbReference>
<comment type="subcellular location">
    <subcellularLocation>
        <location evidence="1">Membrane</location>
        <topology evidence="1">Multi-pass membrane protein</topology>
    </subcellularLocation>
</comment>
<keyword evidence="4" id="KW-0808">Transferase</keyword>
<dbReference type="CDD" id="cd13962">
    <property type="entry name" value="PT_UbiA_UBIAD1"/>
    <property type="match status" value="1"/>
</dbReference>
<dbReference type="GO" id="GO:0016020">
    <property type="term" value="C:membrane"/>
    <property type="evidence" value="ECO:0007669"/>
    <property type="project" value="UniProtKB-SubCell"/>
</dbReference>
<organism evidence="9 10">
    <name type="scientific">Ilyobacter polytropus (strain ATCC 51220 / DSM 2926 / LMG 16218 / CuHBu1)</name>
    <dbReference type="NCBI Taxonomy" id="572544"/>
    <lineage>
        <taxon>Bacteria</taxon>
        <taxon>Fusobacteriati</taxon>
        <taxon>Fusobacteriota</taxon>
        <taxon>Fusobacteriia</taxon>
        <taxon>Fusobacteriales</taxon>
        <taxon>Fusobacteriaceae</taxon>
        <taxon>Ilyobacter</taxon>
    </lineage>
</organism>
<feature type="transmembrane region" description="Helical" evidence="8">
    <location>
        <begin position="120"/>
        <end position="138"/>
    </location>
</feature>
<accession>E3HDM3</accession>
<evidence type="ECO:0000256" key="4">
    <source>
        <dbReference type="ARBA" id="ARBA00022679"/>
    </source>
</evidence>
<evidence type="ECO:0000256" key="8">
    <source>
        <dbReference type="SAM" id="Phobius"/>
    </source>
</evidence>
<feature type="transmembrane region" description="Helical" evidence="8">
    <location>
        <begin position="97"/>
        <end position="114"/>
    </location>
</feature>
<feature type="transmembrane region" description="Helical" evidence="8">
    <location>
        <begin position="248"/>
        <end position="266"/>
    </location>
</feature>
<protein>
    <submittedName>
        <fullName evidence="9">UbiA prenyltransferase</fullName>
    </submittedName>
</protein>
<feature type="transmembrane region" description="Helical" evidence="8">
    <location>
        <begin position="37"/>
        <end position="58"/>
    </location>
</feature>
<feature type="transmembrane region" description="Helical" evidence="8">
    <location>
        <begin position="278"/>
        <end position="298"/>
    </location>
</feature>
<dbReference type="InterPro" id="IPR000537">
    <property type="entry name" value="UbiA_prenyltransferase"/>
</dbReference>
<dbReference type="Gene3D" id="1.10.357.140">
    <property type="entry name" value="UbiA prenyltransferase"/>
    <property type="match status" value="1"/>
</dbReference>
<dbReference type="Pfam" id="PF01040">
    <property type="entry name" value="UbiA"/>
    <property type="match status" value="1"/>
</dbReference>
<comment type="pathway">
    <text evidence="2">Quinol/quinone metabolism; menaquinone biosynthesis.</text>
</comment>